<keyword evidence="3 7" id="KW-0378">Hydrolase</keyword>
<dbReference type="InterPro" id="IPR001000">
    <property type="entry name" value="GH10_dom"/>
</dbReference>
<dbReference type="Gene3D" id="3.20.20.80">
    <property type="entry name" value="Glycosidases"/>
    <property type="match status" value="1"/>
</dbReference>
<gene>
    <name evidence="11" type="ORF">ET471_02205</name>
</gene>
<dbReference type="PANTHER" id="PTHR31490:SF90">
    <property type="entry name" value="ENDO-1,4-BETA-XYLANASE A"/>
    <property type="match status" value="1"/>
</dbReference>
<keyword evidence="6 7" id="KW-0624">Polysaccharide degradation</keyword>
<keyword evidence="4 7" id="KW-0119">Carbohydrate metabolism</keyword>
<proteinExistence type="inferred from homology"/>
<keyword evidence="9" id="KW-0732">Signal</keyword>
<dbReference type="PROSITE" id="PS51760">
    <property type="entry name" value="GH10_2"/>
    <property type="match status" value="1"/>
</dbReference>
<evidence type="ECO:0000313" key="12">
    <source>
        <dbReference type="Proteomes" id="UP000292118"/>
    </source>
</evidence>
<dbReference type="InterPro" id="IPR003305">
    <property type="entry name" value="CenC_carb-bd"/>
</dbReference>
<dbReference type="Pfam" id="PF06452">
    <property type="entry name" value="CBM9_1"/>
    <property type="match status" value="1"/>
</dbReference>
<dbReference type="InterPro" id="IPR008979">
    <property type="entry name" value="Galactose-bd-like_sf"/>
</dbReference>
<feature type="chain" id="PRO_5020207451" description="Beta-xylanase" evidence="9">
    <location>
        <begin position="40"/>
        <end position="1448"/>
    </location>
</feature>
<dbReference type="PANTHER" id="PTHR31490">
    <property type="entry name" value="GLYCOSYL HYDROLASE"/>
    <property type="match status" value="1"/>
</dbReference>
<dbReference type="SMART" id="SM00633">
    <property type="entry name" value="Glyco_10"/>
    <property type="match status" value="1"/>
</dbReference>
<evidence type="ECO:0000256" key="3">
    <source>
        <dbReference type="ARBA" id="ARBA00022801"/>
    </source>
</evidence>
<dbReference type="Gene3D" id="2.60.120.260">
    <property type="entry name" value="Galactose-binding domain-like"/>
    <property type="match status" value="3"/>
</dbReference>
<dbReference type="GO" id="GO:0000272">
    <property type="term" value="P:polysaccharide catabolic process"/>
    <property type="evidence" value="ECO:0007669"/>
    <property type="project" value="UniProtKB-KW"/>
</dbReference>
<dbReference type="Pfam" id="PF00331">
    <property type="entry name" value="Glyco_hydro_10"/>
    <property type="match status" value="1"/>
</dbReference>
<evidence type="ECO:0000256" key="6">
    <source>
        <dbReference type="ARBA" id="ARBA00023326"/>
    </source>
</evidence>
<dbReference type="SUPFAM" id="SSF49785">
    <property type="entry name" value="Galactose-binding domain-like"/>
    <property type="match status" value="3"/>
</dbReference>
<dbReference type="Gene3D" id="2.60.40.1190">
    <property type="match status" value="1"/>
</dbReference>
<dbReference type="InterPro" id="IPR018087">
    <property type="entry name" value="Glyco_hydro_5_CS"/>
</dbReference>
<dbReference type="KEGG" id="xya:ET471_02205"/>
<evidence type="ECO:0000256" key="9">
    <source>
        <dbReference type="SAM" id="SignalP"/>
    </source>
</evidence>
<comment type="similarity">
    <text evidence="1 7">Belongs to the glycosyl hydrolase 10 (cellulase F) family.</text>
</comment>
<dbReference type="InterPro" id="IPR044846">
    <property type="entry name" value="GH10"/>
</dbReference>
<dbReference type="OrthoDB" id="9815836at2"/>
<evidence type="ECO:0000313" key="11">
    <source>
        <dbReference type="EMBL" id="QAY69000.1"/>
    </source>
</evidence>
<dbReference type="Pfam" id="PF02018">
    <property type="entry name" value="CBM_4_9"/>
    <property type="match status" value="3"/>
</dbReference>
<comment type="catalytic activity">
    <reaction evidence="7">
        <text>Endohydrolysis of (1-&gt;4)-beta-D-xylosidic linkages in xylans.</text>
        <dbReference type="EC" id="3.2.1.8"/>
    </reaction>
</comment>
<evidence type="ECO:0000259" key="10">
    <source>
        <dbReference type="PROSITE" id="PS51760"/>
    </source>
</evidence>
<feature type="domain" description="GH10" evidence="10">
    <location>
        <begin position="509"/>
        <end position="849"/>
    </location>
</feature>
<sequence length="1448" mass="150650">MGNFRTRGRRGRALLAGLTATAVALTGAVAALVATGAPAAAADTVVLNSDFEGSSAAPWAGRGATVSLDADAHTGAQALKVSGRTAAWNGAQLPVTTLFTAGDYHVTGWVKLVAGQPAAKLNFGAHQAGAANEYPWVGSRVDVTDSAWVKLDGTYSVLPATPADILYVESDSATAEFLLDDVTITTPSDDVVVAGATFDDQTLGTGLQQSGGGAGTLTYAAQDAGYALQVNDRANDFTGIQTAPGLLATGTTYSISAKVRLAAGAPATQIRWVAFSNDGSDHYTWVGNTDVTDAAWTTISGQWTVPPGSDPAKSKVYIGAGGSGTYTYLVDDVEITTPRVTGDGPEPGTVVVDTGFDDQTTQGWAPRQPNDTAPTLSVVAGGADGTAYAAQVSDRDSDGDGLQYDVAAAGVGGATLEFEAWVRFAEGQPTGQITLSARTVRGGVETFSNLAAITTARNDGWVKVGAQFTMPAYDSAAQLYFETKYNSGNVSTFLVDGVRVWVPEPPVVDTSLTPLKDSVAIPGMGVAIDSRETTGNASELVLHHFDQITAENSMKVESWYDANHVFRRNPDATTLLNYAQANHLRVYGHVLVWHSQTPAWFFQRDDGTPLTSSDADKEFLRQRLHDHIFNIAASIAGDYGPFGSATNPMVGWDVANEVISDNATDDGMRRSPWYQVLGEEYVSLAFRYADEAFNQQYAAAGSDRPVSLFINEYNTETDGAKLERYHALVQRLLAAGVPVDGVGHQFHSSLTTPASGMDAALTRFEDLPVTQAVTELDATVGTPVTEGNLIKQGHWYRDAFDVFRKHADDLFSVTLWGLTDARSWRSAQAPLLFDGGLQAKYAYFGAVGDDAGVPPLLTAANVFGGDVPLDASAADSVDWRNQPAQELTGGAGSFVPRWTADHLTLLVTVASDASDAVEVSYAGQTYGITKAGATSGGASGVVLDDAAAGWRAVLHVPHSGVAQGGTAQLDVRALAGSGVVGAWNSPGSTGTLTFLEDLSTVDVAEAAGDAPVVDGVVDDAWAAANVVHTGTKVEGAADGAQADVRTLWKGDDTLYVLYEVTDPVIDVSSSDPWNRDSVELFLDLGNAKAGGYGPNDSQMRISVDNQTSFGTGDATAQGARLTSATARTATGYVVELAVTLTGQSGGQDDVPFGGADTFQGVDFQVNDGRAGSRYAVHTWAEPTGTGYQTTARWGVGHLVAAPPVVVTPPLPADQLTKTNRGKVTADDIVRAGSPLALSTGAKSTDVDVWLYSDPVLLGSVTTGKNGKVTVPVGADVAPGAHKVAVFRTDGTLVGWDDVTVVGGTASAVQVAAPEISGKAEVGSTLSASKGTWASPDTLAYRYQWQRDGQDVAKATGSTYAVTKADVGHALTVTVTVTAKGHDPASATSAPVTAKAKPGKPAHPGHGTPGTPSHGGHGTPSHADHGHASSGHHGTFQGIWHTVSCWLRR</sequence>
<keyword evidence="12" id="KW-1185">Reference proteome</keyword>
<evidence type="ECO:0000256" key="1">
    <source>
        <dbReference type="ARBA" id="ARBA00007495"/>
    </source>
</evidence>
<dbReference type="EMBL" id="CP035493">
    <property type="protein sequence ID" value="QAY69000.1"/>
    <property type="molecule type" value="Genomic_DNA"/>
</dbReference>
<protein>
    <recommendedName>
        <fullName evidence="7">Beta-xylanase</fullName>
        <ecNumber evidence="7">3.2.1.8</ecNumber>
    </recommendedName>
</protein>
<keyword evidence="2" id="KW-0677">Repeat</keyword>
<keyword evidence="5 7" id="KW-0326">Glycosidase</keyword>
<evidence type="ECO:0000256" key="8">
    <source>
        <dbReference type="SAM" id="MobiDB-lite"/>
    </source>
</evidence>
<dbReference type="RefSeq" id="WP_129186401.1">
    <property type="nucleotide sequence ID" value="NZ_CP035493.1"/>
</dbReference>
<evidence type="ECO:0000256" key="5">
    <source>
        <dbReference type="ARBA" id="ARBA00023295"/>
    </source>
</evidence>
<dbReference type="InterPro" id="IPR017853">
    <property type="entry name" value="GH"/>
</dbReference>
<name>A0A4P6EZV5_9MICO</name>
<evidence type="ECO:0000256" key="2">
    <source>
        <dbReference type="ARBA" id="ARBA00022737"/>
    </source>
</evidence>
<feature type="signal peptide" evidence="9">
    <location>
        <begin position="1"/>
        <end position="39"/>
    </location>
</feature>
<accession>A0A4P6EZV5</accession>
<reference evidence="11 12" key="1">
    <citation type="submission" date="2019-01" db="EMBL/GenBank/DDBJ databases">
        <title>Genome sequencing of strain FW10M-9.</title>
        <authorList>
            <person name="Heo J."/>
            <person name="Kim S.-J."/>
            <person name="Kim J.-S."/>
            <person name="Hong S.-B."/>
            <person name="Kwon S.-W."/>
        </authorList>
    </citation>
    <scope>NUCLEOTIDE SEQUENCE [LARGE SCALE GENOMIC DNA]</scope>
    <source>
        <strain evidence="11 12">FW10M-9</strain>
    </source>
</reference>
<dbReference type="Proteomes" id="UP000292118">
    <property type="component" value="Chromosome"/>
</dbReference>
<feature type="region of interest" description="Disordered" evidence="8">
    <location>
        <begin position="1380"/>
        <end position="1433"/>
    </location>
</feature>
<evidence type="ECO:0000256" key="4">
    <source>
        <dbReference type="ARBA" id="ARBA00023277"/>
    </source>
</evidence>
<dbReference type="PROSITE" id="PS00659">
    <property type="entry name" value="GLYCOSYL_HYDROL_F5"/>
    <property type="match status" value="1"/>
</dbReference>
<feature type="compositionally biased region" description="Low complexity" evidence="8">
    <location>
        <begin position="1401"/>
        <end position="1411"/>
    </location>
</feature>
<evidence type="ECO:0000256" key="7">
    <source>
        <dbReference type="RuleBase" id="RU361174"/>
    </source>
</evidence>
<dbReference type="SUPFAM" id="SSF51445">
    <property type="entry name" value="(Trans)glycosidases"/>
    <property type="match status" value="1"/>
</dbReference>
<dbReference type="Gene3D" id="2.60.40.2700">
    <property type="match status" value="1"/>
</dbReference>
<dbReference type="InterPro" id="IPR010502">
    <property type="entry name" value="Carb-bd_dom_fam9"/>
</dbReference>
<organism evidence="11 12">
    <name type="scientific">Xylanimonas protaetiae</name>
    <dbReference type="NCBI Taxonomy" id="2509457"/>
    <lineage>
        <taxon>Bacteria</taxon>
        <taxon>Bacillati</taxon>
        <taxon>Actinomycetota</taxon>
        <taxon>Actinomycetes</taxon>
        <taxon>Micrococcales</taxon>
        <taxon>Promicromonosporaceae</taxon>
        <taxon>Xylanimonas</taxon>
    </lineage>
</organism>
<dbReference type="GO" id="GO:0030246">
    <property type="term" value="F:carbohydrate binding"/>
    <property type="evidence" value="ECO:0007669"/>
    <property type="project" value="InterPro"/>
</dbReference>
<dbReference type="PRINTS" id="PR00134">
    <property type="entry name" value="GLHYDRLASE10"/>
</dbReference>
<dbReference type="SUPFAM" id="SSF49344">
    <property type="entry name" value="CBD9-like"/>
    <property type="match status" value="1"/>
</dbReference>
<dbReference type="GO" id="GO:0031176">
    <property type="term" value="F:endo-1,4-beta-xylanase activity"/>
    <property type="evidence" value="ECO:0007669"/>
    <property type="project" value="UniProtKB-EC"/>
</dbReference>
<dbReference type="EC" id="3.2.1.8" evidence="7"/>